<evidence type="ECO:0000256" key="2">
    <source>
        <dbReference type="SAM" id="MobiDB-lite"/>
    </source>
</evidence>
<reference evidence="4 5" key="1">
    <citation type="submission" date="2015-01" db="EMBL/GenBank/DDBJ databases">
        <title>Evolution of Trichinella species and genotypes.</title>
        <authorList>
            <person name="Korhonen P.K."/>
            <person name="Edoardo P."/>
            <person name="Giuseppe L.R."/>
            <person name="Gasser R.B."/>
        </authorList>
    </citation>
    <scope>NUCLEOTIDE SEQUENCE [LARGE SCALE GENOMIC DNA]</scope>
    <source>
        <strain evidence="4">ISS37</strain>
    </source>
</reference>
<keyword evidence="1" id="KW-0653">Protein transport</keyword>
<keyword evidence="1" id="KW-0813">Transport</keyword>
<gene>
    <name evidence="4" type="primary">ctdspl2</name>
    <name evidence="4" type="ORF">T07_5286</name>
</gene>
<protein>
    <recommendedName>
        <fullName evidence="1">Mitochondrial import inner membrane translocase subunit TIM50</fullName>
    </recommendedName>
</protein>
<evidence type="ECO:0000256" key="1">
    <source>
        <dbReference type="RuleBase" id="RU365079"/>
    </source>
</evidence>
<sequence length="327" mass="37997">MQPCVKSVSSSAEIPKLTVVFDLDSTLIYSTKHKLLPAQSRFPSLEDYTATRPYCHTMLKKIRKYCNIMIFSSGREQYVNDVRSLIDPNGEYFEKVFSRSSSTKVMNLYGKDLAKMYARYWNKDKIRLFRPGNNNNHMSCLQSHCSNNAYRYDCLYKYEGTFCEQELTIAEIYIRLITNSLAFKMALIIIVLIIIVFGCFLLIMAIRGHHIRKETSFERVLRTGLEKRKAVIAQYDAKHKFGNEKGKTQKSSSSAVGRCIMENFEYGINHRFDHQIPKQPKATVSHRDASRRRKLKGRKSRSRRSRSQSNSRHRSRSRSQSRSHSAS</sequence>
<accession>A0A0V0RIT2</accession>
<comment type="similarity">
    <text evidence="1">Belongs to the TIM50 family.</text>
</comment>
<dbReference type="OrthoDB" id="277011at2759"/>
<proteinExistence type="inferred from homology"/>
<feature type="compositionally biased region" description="Basic residues" evidence="2">
    <location>
        <begin position="289"/>
        <end position="321"/>
    </location>
</feature>
<name>A0A0V0RIT2_9BILA</name>
<dbReference type="EMBL" id="JYDL01000161">
    <property type="protein sequence ID" value="KRX14390.1"/>
    <property type="molecule type" value="Genomic_DNA"/>
</dbReference>
<dbReference type="STRING" id="6336.A0A0V0RIT2"/>
<keyword evidence="1" id="KW-0812">Transmembrane</keyword>
<dbReference type="InterPro" id="IPR023214">
    <property type="entry name" value="HAD_sf"/>
</dbReference>
<dbReference type="InterPro" id="IPR004274">
    <property type="entry name" value="FCP1_dom"/>
</dbReference>
<dbReference type="PANTHER" id="PTHR12210">
    <property type="entry name" value="DULLARD PROTEIN PHOSPHATASE"/>
    <property type="match status" value="1"/>
</dbReference>
<organism evidence="4 5">
    <name type="scientific">Trichinella nelsoni</name>
    <dbReference type="NCBI Taxonomy" id="6336"/>
    <lineage>
        <taxon>Eukaryota</taxon>
        <taxon>Metazoa</taxon>
        <taxon>Ecdysozoa</taxon>
        <taxon>Nematoda</taxon>
        <taxon>Enoplea</taxon>
        <taxon>Dorylaimia</taxon>
        <taxon>Trichinellida</taxon>
        <taxon>Trichinellidae</taxon>
        <taxon>Trichinella</taxon>
    </lineage>
</organism>
<comment type="caution">
    <text evidence="4">The sequence shown here is derived from an EMBL/GenBank/DDBJ whole genome shotgun (WGS) entry which is preliminary data.</text>
</comment>
<comment type="subcellular location">
    <subcellularLocation>
        <location evidence="1">Mitochondrion inner membrane</location>
        <topology evidence="1">Single-pass membrane protein</topology>
    </subcellularLocation>
</comment>
<feature type="transmembrane region" description="Helical" evidence="1">
    <location>
        <begin position="185"/>
        <end position="206"/>
    </location>
</feature>
<dbReference type="SMART" id="SM00577">
    <property type="entry name" value="CPDc"/>
    <property type="match status" value="1"/>
</dbReference>
<dbReference type="SUPFAM" id="SSF56784">
    <property type="entry name" value="HAD-like"/>
    <property type="match status" value="1"/>
</dbReference>
<dbReference type="GO" id="GO:0005744">
    <property type="term" value="C:TIM23 mitochondrial import inner membrane translocase complex"/>
    <property type="evidence" value="ECO:0007669"/>
    <property type="project" value="UniProtKB-UniRule"/>
</dbReference>
<comment type="function">
    <text evidence="1">Essential component of the TIM23 complex, a complex that mediates the translocation of transit peptide-containing proteins across the mitochondrial inner membrane.</text>
</comment>
<evidence type="ECO:0000259" key="3">
    <source>
        <dbReference type="PROSITE" id="PS50969"/>
    </source>
</evidence>
<keyword evidence="5" id="KW-1185">Reference proteome</keyword>
<keyword evidence="1" id="KW-0809">Transit peptide</keyword>
<evidence type="ECO:0000313" key="5">
    <source>
        <dbReference type="Proteomes" id="UP000054630"/>
    </source>
</evidence>
<keyword evidence="1" id="KW-0811">Translocation</keyword>
<keyword evidence="1" id="KW-0496">Mitochondrion</keyword>
<dbReference type="PROSITE" id="PS50969">
    <property type="entry name" value="FCP1"/>
    <property type="match status" value="1"/>
</dbReference>
<dbReference type="InterPro" id="IPR050365">
    <property type="entry name" value="TIM50"/>
</dbReference>
<dbReference type="AlphaFoldDB" id="A0A0V0RIT2"/>
<feature type="domain" description="FCP1 homology" evidence="3">
    <location>
        <begin position="12"/>
        <end position="177"/>
    </location>
</feature>
<dbReference type="Gene3D" id="3.40.50.1000">
    <property type="entry name" value="HAD superfamily/HAD-like"/>
    <property type="match status" value="1"/>
</dbReference>
<evidence type="ECO:0000313" key="4">
    <source>
        <dbReference type="EMBL" id="KRX14390.1"/>
    </source>
</evidence>
<dbReference type="InterPro" id="IPR036412">
    <property type="entry name" value="HAD-like_sf"/>
</dbReference>
<keyword evidence="1" id="KW-1133">Transmembrane helix</keyword>
<dbReference type="GO" id="GO:0015031">
    <property type="term" value="P:protein transport"/>
    <property type="evidence" value="ECO:0007669"/>
    <property type="project" value="UniProtKB-KW"/>
</dbReference>
<feature type="region of interest" description="Disordered" evidence="2">
    <location>
        <begin position="275"/>
        <end position="327"/>
    </location>
</feature>
<dbReference type="Pfam" id="PF03031">
    <property type="entry name" value="NIF"/>
    <property type="match status" value="1"/>
</dbReference>
<keyword evidence="1" id="KW-0472">Membrane</keyword>
<comment type="subunit">
    <text evidence="1">Component of the TIM23 complex.</text>
</comment>
<dbReference type="Proteomes" id="UP000054630">
    <property type="component" value="Unassembled WGS sequence"/>
</dbReference>